<evidence type="ECO:0000313" key="3">
    <source>
        <dbReference type="EMBL" id="PYE20895.1"/>
    </source>
</evidence>
<dbReference type="Pfam" id="PF15608">
    <property type="entry name" value="PELOTA_1"/>
    <property type="match status" value="1"/>
</dbReference>
<evidence type="ECO:0000313" key="4">
    <source>
        <dbReference type="Proteomes" id="UP000247591"/>
    </source>
</evidence>
<keyword evidence="4" id="KW-1185">Reference proteome</keyword>
<dbReference type="RefSeq" id="WP_245937648.1">
    <property type="nucleotide sequence ID" value="NZ_QJSP01000001.1"/>
</dbReference>
<dbReference type="EMBL" id="QJSP01000001">
    <property type="protein sequence ID" value="PYE20895.1"/>
    <property type="molecule type" value="Genomic_DNA"/>
</dbReference>
<dbReference type="InterPro" id="IPR048336">
    <property type="entry name" value="StiP-like"/>
</dbReference>
<evidence type="ECO:0000259" key="2">
    <source>
        <dbReference type="Pfam" id="PF15608"/>
    </source>
</evidence>
<sequence>MNPGHVTRVFPGPLTGPDFGSYGPDEVKWLLKDLSALALEGDLAAREQRIQAGLAHYAESLPVEFQPDAAYQELFRRVLASSAHRLAVAVGAVTDLVLAERGTDIVLASLARAGTPVGVLMRRWAQHHHGLDLPHYAVSIVRDRGIDANAMKYLAAHHDPEKVVFVDGWTGKGAITRELTEALAALAVDDGPVFNPDLAVLADPGSCVRTFGTRDDFLIASACLNSTVSGLVSRTVLNADFIGPDDFHGAKFYAELADQDMSAVLLDAVTAQFDSAAAEARTRREQIQRTDRIPTWSGWRSVEEVRISHGISSVNFVKPGVGETTRVLLRRVPWMILVRSANDPEHEHIRALATARGVPVEVVPDLAYSCMGLVKEIS</sequence>
<protein>
    <submittedName>
        <fullName evidence="3">RNA binding Pelota-like protein</fullName>
    </submittedName>
</protein>
<dbReference type="PIRSF" id="PIRSF020979">
    <property type="entry name" value="UCP020979"/>
    <property type="match status" value="1"/>
</dbReference>
<evidence type="ECO:0000259" key="1">
    <source>
        <dbReference type="Pfam" id="PF11202"/>
    </source>
</evidence>
<reference evidence="3 4" key="1">
    <citation type="submission" date="2018-06" db="EMBL/GenBank/DDBJ databases">
        <title>Genomic Encyclopedia of Type Strains, Phase IV (KMG-IV): sequencing the most valuable type-strain genomes for metagenomic binning, comparative biology and taxonomic classification.</title>
        <authorList>
            <person name="Goeker M."/>
        </authorList>
    </citation>
    <scope>NUCLEOTIDE SEQUENCE [LARGE SCALE GENOMIC DNA]</scope>
    <source>
        <strain evidence="3 4">DSM 45521</strain>
    </source>
</reference>
<dbReference type="AlphaFoldDB" id="A0A318RUC0"/>
<dbReference type="Pfam" id="PF11202">
    <property type="entry name" value="StiP"/>
    <property type="match status" value="1"/>
</dbReference>
<proteinExistence type="predicted"/>
<gene>
    <name evidence="3" type="ORF">DFR67_101286</name>
</gene>
<dbReference type="Proteomes" id="UP000247591">
    <property type="component" value="Unassembled WGS sequence"/>
</dbReference>
<dbReference type="InterPro" id="IPR028157">
    <property type="entry name" value="PELOTA_dom"/>
</dbReference>
<organism evidence="3 4">
    <name type="scientific">Williamsia limnetica</name>
    <dbReference type="NCBI Taxonomy" id="882452"/>
    <lineage>
        <taxon>Bacteria</taxon>
        <taxon>Bacillati</taxon>
        <taxon>Actinomycetota</taxon>
        <taxon>Actinomycetes</taxon>
        <taxon>Mycobacteriales</taxon>
        <taxon>Nocardiaceae</taxon>
        <taxon>Williamsia</taxon>
    </lineage>
</organism>
<comment type="caution">
    <text evidence="3">The sequence shown here is derived from an EMBL/GenBank/DDBJ whole genome shotgun (WGS) entry which is preliminary data.</text>
</comment>
<accession>A0A318RUC0</accession>
<name>A0A318RUC0_WILLI</name>
<feature type="domain" description="Cysteine protease StiP N-terminal" evidence="1">
    <location>
        <begin position="20"/>
        <end position="269"/>
    </location>
</feature>
<dbReference type="InterPro" id="IPR011215">
    <property type="entry name" value="StiP_N"/>
</dbReference>
<feature type="domain" description="PELOTA RNA-binding" evidence="2">
    <location>
        <begin position="296"/>
        <end position="376"/>
    </location>
</feature>